<dbReference type="CDD" id="cd00673">
    <property type="entry name" value="AlaRS_core"/>
    <property type="match status" value="1"/>
</dbReference>
<evidence type="ECO:0000256" key="10">
    <source>
        <dbReference type="ARBA" id="ARBA00022917"/>
    </source>
</evidence>
<evidence type="ECO:0000256" key="12">
    <source>
        <dbReference type="ARBA" id="ARBA00032577"/>
    </source>
</evidence>
<keyword evidence="7" id="KW-0862">Zinc</keyword>
<dbReference type="SUPFAM" id="SSF55681">
    <property type="entry name" value="Class II aaRS and biotin synthetases"/>
    <property type="match status" value="1"/>
</dbReference>
<keyword evidence="10" id="KW-0648">Protein biosynthesis</keyword>
<keyword evidence="5" id="KW-0479">Metal-binding</keyword>
<dbReference type="EC" id="6.1.1.7" evidence="2"/>
<organism evidence="15 16">
    <name type="scientific">Leptotrombidium deliense</name>
    <dbReference type="NCBI Taxonomy" id="299467"/>
    <lineage>
        <taxon>Eukaryota</taxon>
        <taxon>Metazoa</taxon>
        <taxon>Ecdysozoa</taxon>
        <taxon>Arthropoda</taxon>
        <taxon>Chelicerata</taxon>
        <taxon>Arachnida</taxon>
        <taxon>Acari</taxon>
        <taxon>Acariformes</taxon>
        <taxon>Trombidiformes</taxon>
        <taxon>Prostigmata</taxon>
        <taxon>Anystina</taxon>
        <taxon>Parasitengona</taxon>
        <taxon>Trombiculoidea</taxon>
        <taxon>Trombiculidae</taxon>
        <taxon>Leptotrombidium</taxon>
    </lineage>
</organism>
<dbReference type="VEuPathDB" id="VectorBase:LDEU009352"/>
<dbReference type="Gene3D" id="3.30.930.10">
    <property type="entry name" value="Bira Bifunctional Protein, Domain 2"/>
    <property type="match status" value="1"/>
</dbReference>
<evidence type="ECO:0000256" key="4">
    <source>
        <dbReference type="ARBA" id="ARBA00022598"/>
    </source>
</evidence>
<feature type="non-terminal residue" evidence="15">
    <location>
        <position position="1"/>
    </location>
</feature>
<dbReference type="GO" id="GO:0000049">
    <property type="term" value="F:tRNA binding"/>
    <property type="evidence" value="ECO:0007669"/>
    <property type="project" value="UniProtKB-KW"/>
</dbReference>
<evidence type="ECO:0000256" key="5">
    <source>
        <dbReference type="ARBA" id="ARBA00022723"/>
    </source>
</evidence>
<keyword evidence="8" id="KW-0067">ATP-binding</keyword>
<evidence type="ECO:0000256" key="8">
    <source>
        <dbReference type="ARBA" id="ARBA00022840"/>
    </source>
</evidence>
<evidence type="ECO:0000259" key="14">
    <source>
        <dbReference type="PROSITE" id="PS50860"/>
    </source>
</evidence>
<comment type="caution">
    <text evidence="15">The sequence shown here is derived from an EMBL/GenBank/DDBJ whole genome shotgun (WGS) entry which is preliminary data.</text>
</comment>
<comment type="similarity">
    <text evidence="1">Belongs to the class-II aminoacyl-tRNA synthetase family.</text>
</comment>
<keyword evidence="4 15" id="KW-0436">Ligase</keyword>
<dbReference type="GO" id="GO:0005739">
    <property type="term" value="C:mitochondrion"/>
    <property type="evidence" value="ECO:0007669"/>
    <property type="project" value="TreeGrafter"/>
</dbReference>
<dbReference type="InterPro" id="IPR050058">
    <property type="entry name" value="Ala-tRNA_ligase"/>
</dbReference>
<dbReference type="OrthoDB" id="2423964at2759"/>
<dbReference type="GO" id="GO:0002161">
    <property type="term" value="F:aminoacyl-tRNA deacylase activity"/>
    <property type="evidence" value="ECO:0007669"/>
    <property type="project" value="TreeGrafter"/>
</dbReference>
<keyword evidence="3" id="KW-0820">tRNA-binding</keyword>
<evidence type="ECO:0000256" key="7">
    <source>
        <dbReference type="ARBA" id="ARBA00022833"/>
    </source>
</evidence>
<dbReference type="Proteomes" id="UP000288716">
    <property type="component" value="Unassembled WGS sequence"/>
</dbReference>
<dbReference type="SUPFAM" id="SSF101353">
    <property type="entry name" value="Putative anticodon-binding domain of alanyl-tRNA synthetase (AlaRS)"/>
    <property type="match status" value="1"/>
</dbReference>
<feature type="domain" description="Alanyl-transfer RNA synthetases family profile" evidence="14">
    <location>
        <begin position="12"/>
        <end position="473"/>
    </location>
</feature>
<dbReference type="GO" id="GO:0046872">
    <property type="term" value="F:metal ion binding"/>
    <property type="evidence" value="ECO:0007669"/>
    <property type="project" value="UniProtKB-KW"/>
</dbReference>
<dbReference type="PANTHER" id="PTHR11777">
    <property type="entry name" value="ALANYL-TRNA SYNTHETASE"/>
    <property type="match status" value="1"/>
</dbReference>
<dbReference type="InterPro" id="IPR002318">
    <property type="entry name" value="Ala-tRNA-lgiase_IIc"/>
</dbReference>
<keyword evidence="11" id="KW-0030">Aminoacyl-tRNA synthetase</keyword>
<dbReference type="FunFam" id="3.30.930.10:FF:000011">
    <property type="entry name" value="Alanine--tRNA ligase, cytoplasmic"/>
    <property type="match status" value="1"/>
</dbReference>
<reference evidence="15 16" key="1">
    <citation type="journal article" date="2018" name="Gigascience">
        <title>Genomes of trombidid mites reveal novel predicted allergens and laterally-transferred genes associated with secondary metabolism.</title>
        <authorList>
            <person name="Dong X."/>
            <person name="Chaisiri K."/>
            <person name="Xia D."/>
            <person name="Armstrong S.D."/>
            <person name="Fang Y."/>
            <person name="Donnelly M.J."/>
            <person name="Kadowaki T."/>
            <person name="McGarry J.W."/>
            <person name="Darby A.C."/>
            <person name="Makepeace B.L."/>
        </authorList>
    </citation>
    <scope>NUCLEOTIDE SEQUENCE [LARGE SCALE GENOMIC DNA]</scope>
    <source>
        <strain evidence="15">UoL-UT</strain>
    </source>
</reference>
<accession>A0A443S552</accession>
<evidence type="ECO:0000256" key="1">
    <source>
        <dbReference type="ARBA" id="ARBA00008226"/>
    </source>
</evidence>
<comment type="catalytic activity">
    <reaction evidence="13">
        <text>tRNA(Ala) + L-alanine + ATP = L-alanyl-tRNA(Ala) + AMP + diphosphate</text>
        <dbReference type="Rhea" id="RHEA:12540"/>
        <dbReference type="Rhea" id="RHEA-COMP:9657"/>
        <dbReference type="Rhea" id="RHEA-COMP:9923"/>
        <dbReference type="ChEBI" id="CHEBI:30616"/>
        <dbReference type="ChEBI" id="CHEBI:33019"/>
        <dbReference type="ChEBI" id="CHEBI:57972"/>
        <dbReference type="ChEBI" id="CHEBI:78442"/>
        <dbReference type="ChEBI" id="CHEBI:78497"/>
        <dbReference type="ChEBI" id="CHEBI:456215"/>
        <dbReference type="EC" id="6.1.1.7"/>
    </reaction>
</comment>
<evidence type="ECO:0000256" key="11">
    <source>
        <dbReference type="ARBA" id="ARBA00023146"/>
    </source>
</evidence>
<dbReference type="InterPro" id="IPR018164">
    <property type="entry name" value="Ala-tRNA-synth_IIc_N"/>
</dbReference>
<dbReference type="GO" id="GO:0005524">
    <property type="term" value="F:ATP binding"/>
    <property type="evidence" value="ECO:0007669"/>
    <property type="project" value="UniProtKB-KW"/>
</dbReference>
<dbReference type="PANTHER" id="PTHR11777:SF9">
    <property type="entry name" value="ALANINE--TRNA LIGASE, CYTOPLASMIC"/>
    <property type="match status" value="1"/>
</dbReference>
<dbReference type="AlphaFoldDB" id="A0A443S552"/>
<keyword evidence="16" id="KW-1185">Reference proteome</keyword>
<evidence type="ECO:0000313" key="15">
    <source>
        <dbReference type="EMBL" id="RWS22688.1"/>
    </source>
</evidence>
<dbReference type="GO" id="GO:0004813">
    <property type="term" value="F:alanine-tRNA ligase activity"/>
    <property type="evidence" value="ECO:0007669"/>
    <property type="project" value="UniProtKB-EC"/>
</dbReference>
<evidence type="ECO:0000313" key="16">
    <source>
        <dbReference type="Proteomes" id="UP000288716"/>
    </source>
</evidence>
<dbReference type="STRING" id="299467.A0A443S552"/>
<gene>
    <name evidence="15" type="ORF">B4U80_07950</name>
</gene>
<dbReference type="GO" id="GO:0006419">
    <property type="term" value="P:alanyl-tRNA aminoacylation"/>
    <property type="evidence" value="ECO:0007669"/>
    <property type="project" value="InterPro"/>
</dbReference>
<dbReference type="InterPro" id="IPR045864">
    <property type="entry name" value="aa-tRNA-synth_II/BPL/LPL"/>
</dbReference>
<keyword evidence="6" id="KW-0547">Nucleotide-binding</keyword>
<evidence type="ECO:0000256" key="13">
    <source>
        <dbReference type="ARBA" id="ARBA00048300"/>
    </source>
</evidence>
<evidence type="ECO:0000256" key="6">
    <source>
        <dbReference type="ARBA" id="ARBA00022741"/>
    </source>
</evidence>
<name>A0A443S552_9ACAR</name>
<evidence type="ECO:0000256" key="3">
    <source>
        <dbReference type="ARBA" id="ARBA00022555"/>
    </source>
</evidence>
<proteinExistence type="inferred from homology"/>
<dbReference type="InterPro" id="IPR018162">
    <property type="entry name" value="Ala-tRNA-ligase_IIc_anticod-bd"/>
</dbReference>
<dbReference type="PRINTS" id="PR00980">
    <property type="entry name" value="TRNASYNTHALA"/>
</dbReference>
<keyword evidence="9" id="KW-0694">RNA-binding</keyword>
<dbReference type="InterPro" id="IPR018165">
    <property type="entry name" value="Ala-tRNA-synth_IIc_core"/>
</dbReference>
<feature type="non-terminal residue" evidence="15">
    <location>
        <position position="473"/>
    </location>
</feature>
<dbReference type="EMBL" id="NCKV01008141">
    <property type="protein sequence ID" value="RWS22688.1"/>
    <property type="molecule type" value="Genomic_DNA"/>
</dbReference>
<sequence length="473" mass="54056">TIRNNCRFKSGFTANEVRRTFIEYFRDVHNHTFVKSSSVLPENDKSLTLVNAGMNQFKPIFLGTLNANDPLLKLKRATNTQKCIRLGGKHCDLHNVGINYRHHTFFEMLGNWSFGDYFKDEAIKMAFYLVRDVYKLDLSRIFVTYFGGCSEFNLKADHETFEIWKSLGFSANRIIGLGMKDNFWEMGDVGPCGGCTEIHYLLNPVPDDANTETLLNNSIEIWNLVFMQYEKTGKGELKNLPAFHVDTGMGLERMTSVLQGVNSNYDTDLFTPLFDKIKQVTGAKAYGGSLSDPLDTAYRILADHARMFTVAISDGVVCGHIEGGYSLRQVIRRAASTAKKFFGQQNPADLLTLLTETVAHTLEEPFPEIRENLYDIKGGVNNEVKKFNKTFKKAAMLFEQKLDTKTRFFSGEEALRLHFYHGIDEESLKELASKFNAEINWTEFNEFYAVYEKKKKFSRKMNAENVISEKLKQ</sequence>
<protein>
    <recommendedName>
        <fullName evidence="2">alanine--tRNA ligase</fullName>
        <ecNumber evidence="2">6.1.1.7</ecNumber>
    </recommendedName>
    <alternativeName>
        <fullName evidence="12">Alanyl-tRNA synthetase</fullName>
    </alternativeName>
</protein>
<evidence type="ECO:0000256" key="2">
    <source>
        <dbReference type="ARBA" id="ARBA00013168"/>
    </source>
</evidence>
<dbReference type="PROSITE" id="PS50860">
    <property type="entry name" value="AA_TRNA_LIGASE_II_ALA"/>
    <property type="match status" value="1"/>
</dbReference>
<dbReference type="Pfam" id="PF01411">
    <property type="entry name" value="tRNA-synt_2c"/>
    <property type="match status" value="1"/>
</dbReference>
<evidence type="ECO:0000256" key="9">
    <source>
        <dbReference type="ARBA" id="ARBA00022884"/>
    </source>
</evidence>